<dbReference type="NCBIfam" id="TIGR02396">
    <property type="entry name" value="diverge_rpsU"/>
    <property type="match status" value="1"/>
</dbReference>
<proteinExistence type="inferred from homology"/>
<dbReference type="InterPro" id="IPR013718">
    <property type="entry name" value="COQ9_C"/>
</dbReference>
<dbReference type="GO" id="GO:0008289">
    <property type="term" value="F:lipid binding"/>
    <property type="evidence" value="ECO:0007669"/>
    <property type="project" value="UniProtKB-KW"/>
</dbReference>
<dbReference type="PANTHER" id="PTHR21427">
    <property type="entry name" value="UBIQUINONE BIOSYNTHESIS PROTEIN COQ9, MITOCHONDRIAL"/>
    <property type="match status" value="1"/>
</dbReference>
<evidence type="ECO:0000256" key="3">
    <source>
        <dbReference type="ARBA" id="ARBA00022688"/>
    </source>
</evidence>
<protein>
    <submittedName>
        <fullName evidence="8">COQ9 family ubiquinone biosynthesis protein</fullName>
    </submittedName>
</protein>
<keyword evidence="8" id="KW-0830">Ubiquinone</keyword>
<evidence type="ECO:0000256" key="2">
    <source>
        <dbReference type="ARBA" id="ARBA00010766"/>
    </source>
</evidence>
<evidence type="ECO:0000256" key="5">
    <source>
        <dbReference type="ARBA" id="ARBA00023121"/>
    </source>
</evidence>
<dbReference type="EMBL" id="JFZB01000005">
    <property type="protein sequence ID" value="KFI29084.1"/>
    <property type="molecule type" value="Genomic_DNA"/>
</dbReference>
<dbReference type="OrthoDB" id="7201143at2"/>
<dbReference type="InterPro" id="IPR012762">
    <property type="entry name" value="Ubiq_biosynth_COQ9"/>
</dbReference>
<dbReference type="eggNOG" id="COG5590">
    <property type="taxonomic scope" value="Bacteria"/>
</dbReference>
<dbReference type="RefSeq" id="WP_036635694.1">
    <property type="nucleotide sequence ID" value="NZ_JFZB01000005.1"/>
</dbReference>
<dbReference type="GO" id="GO:0006744">
    <property type="term" value="P:ubiquinone biosynthetic process"/>
    <property type="evidence" value="ECO:0007669"/>
    <property type="project" value="UniProtKB-KW"/>
</dbReference>
<accession>A0A086Y484</accession>
<evidence type="ECO:0000259" key="7">
    <source>
        <dbReference type="Pfam" id="PF08511"/>
    </source>
</evidence>
<sequence>MRNDHLDVGRARAGLLDAIRPEVPFDGWSETAFRAAVAAEGMDPALARVICPRGAIDLACDYHRAADRAAEAAIRAEDWPGMSYREKVAASVRLRLELVDPELVRRAASAFALPQNAATGAKLMWESADTIWRALGDSSTDGNWYTKRAMLSGVLSATVLFWMGDESEGHAESWAFLDNRIAEVMQIERIKGRLMALPGLKGLFGAIRAPEPQPLPGGFRR</sequence>
<keyword evidence="9" id="KW-1185">Reference proteome</keyword>
<keyword evidence="4" id="KW-0809">Transit peptide</keyword>
<organism evidence="8 9">
    <name type="scientific">Paenirhodobacter enshiensis</name>
    <dbReference type="NCBI Taxonomy" id="1105367"/>
    <lineage>
        <taxon>Bacteria</taxon>
        <taxon>Pseudomonadati</taxon>
        <taxon>Pseudomonadota</taxon>
        <taxon>Alphaproteobacteria</taxon>
        <taxon>Rhodobacterales</taxon>
        <taxon>Rhodobacter group</taxon>
        <taxon>Paenirhodobacter</taxon>
    </lineage>
</organism>
<gene>
    <name evidence="8" type="ORF">CG50_12920</name>
</gene>
<evidence type="ECO:0000256" key="4">
    <source>
        <dbReference type="ARBA" id="ARBA00022946"/>
    </source>
</evidence>
<dbReference type="Gene3D" id="1.10.357.10">
    <property type="entry name" value="Tetracycline Repressor, domain 2"/>
    <property type="match status" value="1"/>
</dbReference>
<dbReference type="AlphaFoldDB" id="A0A086Y484"/>
<feature type="domain" description="COQ9 C-terminal" evidence="7">
    <location>
        <begin position="118"/>
        <end position="188"/>
    </location>
</feature>
<comment type="function">
    <text evidence="6">Membrane-associated protein that warps the membrane surface to access and bind aromatic isoprenes with high specificity, including ubiquinone (CoQ) isoprene intermediates and presents them directly to COQ7, therefore facilitating the COQ7-mediated hydroxylase step. Participates in the biosynthesis of coenzyme Q, also named ubiquinone, an essential lipid-soluble electron transporter for aerobic cellular respiration.</text>
</comment>
<comment type="caution">
    <text evidence="8">The sequence shown here is derived from an EMBL/GenBank/DDBJ whole genome shotgun (WGS) entry which is preliminary data.</text>
</comment>
<keyword evidence="3" id="KW-0831">Ubiquinone biosynthesis</keyword>
<evidence type="ECO:0000256" key="6">
    <source>
        <dbReference type="ARBA" id="ARBA00058104"/>
    </source>
</evidence>
<evidence type="ECO:0000313" key="9">
    <source>
        <dbReference type="Proteomes" id="UP000028824"/>
    </source>
</evidence>
<keyword evidence="5" id="KW-0446">Lipid-binding</keyword>
<dbReference type="Proteomes" id="UP000028824">
    <property type="component" value="Unassembled WGS sequence"/>
</dbReference>
<dbReference type="STRING" id="1105367.CG50_12920"/>
<comment type="pathway">
    <text evidence="1">Cofactor biosynthesis; ubiquinone biosynthesis.</text>
</comment>
<reference evidence="8 9" key="1">
    <citation type="submission" date="2014-03" db="EMBL/GenBank/DDBJ databases">
        <title>Genome of Paenirhodobacter enshiensis DW2-9.</title>
        <authorList>
            <person name="Wang D."/>
            <person name="Wang G."/>
        </authorList>
    </citation>
    <scope>NUCLEOTIDE SEQUENCE [LARGE SCALE GENOMIC DNA]</scope>
    <source>
        <strain evidence="8 9">DW2-9</strain>
    </source>
</reference>
<name>A0A086Y484_9RHOB</name>
<comment type="similarity">
    <text evidence="2">Belongs to the COQ9 family.</text>
</comment>
<dbReference type="PANTHER" id="PTHR21427:SF19">
    <property type="entry name" value="UBIQUINONE BIOSYNTHESIS PROTEIN COQ9, MITOCHONDRIAL"/>
    <property type="match status" value="1"/>
</dbReference>
<dbReference type="Pfam" id="PF08511">
    <property type="entry name" value="COQ9"/>
    <property type="match status" value="1"/>
</dbReference>
<evidence type="ECO:0000313" key="8">
    <source>
        <dbReference type="EMBL" id="KFI29084.1"/>
    </source>
</evidence>
<evidence type="ECO:0000256" key="1">
    <source>
        <dbReference type="ARBA" id="ARBA00004749"/>
    </source>
</evidence>